<dbReference type="Pfam" id="PF19493">
    <property type="entry name" value="Trypco1"/>
    <property type="match status" value="1"/>
</dbReference>
<dbReference type="Proteomes" id="UP000271624">
    <property type="component" value="Unassembled WGS sequence"/>
</dbReference>
<reference evidence="2" key="1">
    <citation type="submission" date="2018-12" db="EMBL/GenBank/DDBJ databases">
        <authorList>
            <person name="Will S."/>
            <person name="Neumann-Schaal M."/>
            <person name="Henke P."/>
        </authorList>
    </citation>
    <scope>NUCLEOTIDE SEQUENCE</scope>
    <source>
        <strain evidence="2">PCC 7102</strain>
    </source>
</reference>
<proteinExistence type="predicted"/>
<dbReference type="EMBL" id="RSCL01000046">
    <property type="protein sequence ID" value="RUS94729.1"/>
    <property type="molecule type" value="Genomic_DNA"/>
</dbReference>
<evidence type="ECO:0000313" key="3">
    <source>
        <dbReference type="Proteomes" id="UP000271624"/>
    </source>
</evidence>
<evidence type="ECO:0000259" key="1">
    <source>
        <dbReference type="Pfam" id="PF19493"/>
    </source>
</evidence>
<accession>A0A3S5K2Z0</accession>
<keyword evidence="3" id="KW-1185">Reference proteome</keyword>
<gene>
    <name evidence="2" type="ORF">DSM106972_092640</name>
</gene>
<dbReference type="RefSeq" id="WP_127087196.1">
    <property type="nucleotide sequence ID" value="NZ_RSCL01000046.1"/>
</dbReference>
<comment type="caution">
    <text evidence="2">The sequence shown here is derived from an EMBL/GenBank/DDBJ whole genome shotgun (WGS) entry which is preliminary data.</text>
</comment>
<dbReference type="OrthoDB" id="485737at2"/>
<feature type="domain" description="Trypsin-co-occurring" evidence="1">
    <location>
        <begin position="14"/>
        <end position="91"/>
    </location>
</feature>
<dbReference type="AlphaFoldDB" id="A0A3S5K2Z0"/>
<reference evidence="2" key="2">
    <citation type="journal article" date="2019" name="Genome Biol. Evol.">
        <title>Day and night: Metabolic profiles and evolutionary relationships of six axenic non-marine cyanobacteria.</title>
        <authorList>
            <person name="Will S.E."/>
            <person name="Henke P."/>
            <person name="Boedeker C."/>
            <person name="Huang S."/>
            <person name="Brinkmann H."/>
            <person name="Rohde M."/>
            <person name="Jarek M."/>
            <person name="Friedl T."/>
            <person name="Seufert S."/>
            <person name="Schumacher M."/>
            <person name="Overmann J."/>
            <person name="Neumann-Schaal M."/>
            <person name="Petersen J."/>
        </authorList>
    </citation>
    <scope>NUCLEOTIDE SEQUENCE [LARGE SCALE GENOMIC DNA]</scope>
    <source>
        <strain evidence="2">PCC 7102</strain>
    </source>
</reference>
<dbReference type="NCBIfam" id="NF041216">
    <property type="entry name" value="CU044_2847_fam"/>
    <property type="match status" value="1"/>
</dbReference>
<dbReference type="InterPro" id="IPR045794">
    <property type="entry name" value="Trypco1"/>
</dbReference>
<protein>
    <recommendedName>
        <fullName evidence="1">Trypsin-co-occurring domain-containing protein</fullName>
    </recommendedName>
</protein>
<sequence>MDTIPPSDDDEVFRDSGERVVRAAKDVFGRGLDLSRSCAREVIQSISQMSDAVKPNEFEVKLAIKLDSKAGVPVLVKLGAEAQMEVTMKWTLKDPSKPV</sequence>
<evidence type="ECO:0000313" key="2">
    <source>
        <dbReference type="EMBL" id="RUS94729.1"/>
    </source>
</evidence>
<name>A0A3S5K2Z0_9CYAN</name>
<organism evidence="2 3">
    <name type="scientific">Dulcicalothrix desertica PCC 7102</name>
    <dbReference type="NCBI Taxonomy" id="232991"/>
    <lineage>
        <taxon>Bacteria</taxon>
        <taxon>Bacillati</taxon>
        <taxon>Cyanobacteriota</taxon>
        <taxon>Cyanophyceae</taxon>
        <taxon>Nostocales</taxon>
        <taxon>Calotrichaceae</taxon>
        <taxon>Dulcicalothrix</taxon>
    </lineage>
</organism>